<sequence length="1512" mass="167465">MAKQQILQLEPDTELTFTGPFTDVSTTHLVLVNPSDKYVAFKVKTTAPKFYCVRPNSGIIAPDSKKEVAVMLQPMENTSNIESERSKHKFMIQSAFCSEKEQLDDFWKSLPTAEIMDSKLKVQFAKAENSDIANRVTQKNTTTAPSTQHTSASSESRVSNSNFQDDETTQATDKLESMVKLLQHQNNILSEKLKKELVLLALAVTSHLKSVFTNPGAVPLGNKTNDYIEFLLEDDPDKKIYECVKCLSVKPDRAAHCRTNLVMDEVDAKYSNILHIPPKPIIKLIEKVNKIFVLSLAIAIGYAAFCVMPENSIGTYISEKALMAGLVNEGFNPTIYGYKNRDQITEQLRSQSNNNNRSSLISRLLEDMGYRGYLQNFNYTKEGRNNKNQNVYSIIKCQRGPGTESIIVVIPMTAKYIDSQVLALELFNFLNSMQNWSKNVIFLFTPNLMGTQAFLSSFYNQAHSKIQYDSLQFSSGDLIGGVVLNLVGKKFGKLNIQYNMINGRYPNLDWFNGVLRIGEKFDLSTMIHTPTLKNVIPTNTGELMYHGETCSRSVVAQAFSETENFHSLFGLHCVSVVTLQSDFKVNGHVSTRSMTRLVEATVRALNNLDERFHHSYQFYLLTGPRNFLSIAFYEPIIGIFCVPILIKALQEYYSTITVASVSSLTKVVGVPSCSKELTPVFTLQHTNITGVLTRSLPTPLLLDCSEHCASSSDCIGVEYWQAQGICRVIGASKTETYDITDETSVLLTKSCVKSDRICSSPFHFDVHEQKILIGFAREVVPAESVENCMSACLNAFDTFGFECESAMFYPVDSECILNTEDRLDRADLFVDEKEDTVLYLDSNCAGSQCYAPYITQYIAVEGKQIENELDRKFDNIDFQSCEELCTGKVTVTSNEFTCKSFMYNSEDNVCYLSDERSKPLGRATLVNATGFTYYEKKCFASPRTCRATASFQRVPQKILVGFAAFVMENVPSVTMCLDQCTNPPPETSSDKDKPFECRSVMYYYNEMECILNAETRLSKPDLFIPEGDDFVVDYFDISCHLDAETCPQGTSLRGIKSINAALPEGDGSLHVIESAGTGVAECMSKCLALAPEKCRSFNFEKKTGLCNLLYLDGKTTLRPYVKSGFDLIDLQCLSTQPDCSPGKSGVIYTKYLYSQQSGLATKTEKVVAISACLNKCSEAEKCSGVNYNRRSGECSYFESVDDVSELKKSDHVDFYINLCLVKENSAAISSAINVPQIIVSNKTASVSTKEEKLLNLTGKVQKPHLREQEQARRKGVNGENSVAEGASTDEEKKTEEATTKTVESKISTKEEKLLNLTGKVQKPHLREQEQARRKGVNGENSVAEGASTDEEKKTEEATTKTVESKSEGKTIDGSAPVVEVTTTGTKSGPAPTPILISADRVQTVCDYDGIKVQIKSPQSFTGVIFVKNHYESCRVEVTGADSATLELGLPASFGMKPIAISSSNATVGDSATISTRKRRETPAVKSCGITETENGKYKSTVVVQTNNLGIAG</sequence>
<protein>
    <submittedName>
        <fullName evidence="2">Major sperm protein</fullName>
    </submittedName>
</protein>
<organism evidence="1 2">
    <name type="scientific">Rhabditophanes sp. KR3021</name>
    <dbReference type="NCBI Taxonomy" id="114890"/>
    <lineage>
        <taxon>Eukaryota</taxon>
        <taxon>Metazoa</taxon>
        <taxon>Ecdysozoa</taxon>
        <taxon>Nematoda</taxon>
        <taxon>Chromadorea</taxon>
        <taxon>Rhabditida</taxon>
        <taxon>Tylenchina</taxon>
        <taxon>Panagrolaimomorpha</taxon>
        <taxon>Strongyloidoidea</taxon>
        <taxon>Alloionematidae</taxon>
        <taxon>Rhabditophanes</taxon>
    </lineage>
</organism>
<accession>A0AC35U0W2</accession>
<dbReference type="WBParaSite" id="RSKR_0000646500.1">
    <property type="protein sequence ID" value="RSKR_0000646500.1"/>
    <property type="gene ID" value="RSKR_0000646500"/>
</dbReference>
<proteinExistence type="predicted"/>
<evidence type="ECO:0000313" key="2">
    <source>
        <dbReference type="WBParaSite" id="RSKR_0000646500.1"/>
    </source>
</evidence>
<reference evidence="2" key="1">
    <citation type="submission" date="2016-11" db="UniProtKB">
        <authorList>
            <consortium name="WormBaseParasite"/>
        </authorList>
    </citation>
    <scope>IDENTIFICATION</scope>
    <source>
        <strain evidence="2">KR3021</strain>
    </source>
</reference>
<dbReference type="Proteomes" id="UP000095286">
    <property type="component" value="Unplaced"/>
</dbReference>
<name>A0AC35U0W2_9BILA</name>
<evidence type="ECO:0000313" key="1">
    <source>
        <dbReference type="Proteomes" id="UP000095286"/>
    </source>
</evidence>